<dbReference type="RefSeq" id="WP_162645891.1">
    <property type="nucleotide sequence ID" value="NZ_CP048288.1"/>
</dbReference>
<keyword evidence="2" id="KW-1185">Reference proteome</keyword>
<dbReference type="AlphaFoldDB" id="A0A6C0PB39"/>
<dbReference type="KEGG" id="prz:GZH47_33225"/>
<gene>
    <name evidence="1" type="ORF">GZH47_33225</name>
</gene>
<dbReference type="EMBL" id="CP048288">
    <property type="protein sequence ID" value="QHW35757.1"/>
    <property type="molecule type" value="Genomic_DNA"/>
</dbReference>
<protein>
    <submittedName>
        <fullName evidence="1">Uncharacterized protein</fullName>
    </submittedName>
</protein>
<dbReference type="Proteomes" id="UP000479114">
    <property type="component" value="Plasmid unnamed2"/>
</dbReference>
<evidence type="ECO:0000313" key="1">
    <source>
        <dbReference type="EMBL" id="QHW35757.1"/>
    </source>
</evidence>
<accession>A0A6C0PB39</accession>
<keyword evidence="1" id="KW-0614">Plasmid</keyword>
<sequence length="94" mass="10365">MARSFTVYGFFTFKVNQTPHAEDIALNLNSILSQIPTGNTKPVVIPCYLDNSDREAIVVADHAISEDLAAEIVEKSGQDFTYTSFVHLIQNTAC</sequence>
<evidence type="ECO:0000313" key="2">
    <source>
        <dbReference type="Proteomes" id="UP000479114"/>
    </source>
</evidence>
<reference evidence="1 2" key="1">
    <citation type="submission" date="2020-02" db="EMBL/GenBank/DDBJ databases">
        <title>Paenibacillus sp. nov., isolated from rhizosphere soil of tomato.</title>
        <authorList>
            <person name="Weon H.-Y."/>
            <person name="Lee S.A."/>
        </authorList>
    </citation>
    <scope>NUCLEOTIDE SEQUENCE [LARGE SCALE GENOMIC DNA]</scope>
    <source>
        <strain evidence="1 2">14171R-81</strain>
        <plasmid evidence="1 2">unnamed2</plasmid>
    </source>
</reference>
<organism evidence="1 2">
    <name type="scientific">Paenibacillus rhizovicinus</name>
    <dbReference type="NCBI Taxonomy" id="2704463"/>
    <lineage>
        <taxon>Bacteria</taxon>
        <taxon>Bacillati</taxon>
        <taxon>Bacillota</taxon>
        <taxon>Bacilli</taxon>
        <taxon>Bacillales</taxon>
        <taxon>Paenibacillaceae</taxon>
        <taxon>Paenibacillus</taxon>
    </lineage>
</organism>
<proteinExistence type="predicted"/>
<geneLocation type="plasmid" evidence="1 2">
    <name>unnamed2</name>
</geneLocation>
<name>A0A6C0PB39_9BACL</name>